<feature type="transmembrane region" description="Helical" evidence="12">
    <location>
        <begin position="9"/>
        <end position="42"/>
    </location>
</feature>
<comment type="pathway">
    <text evidence="11">Phospholipid metabolism; phosphatidylethanolamine biosynthesis; phosphatidylethanolamine from CDP-diacylglycerol: step 2/2.</text>
</comment>
<dbReference type="PANTHER" id="PTHR35809:SF1">
    <property type="entry name" value="ARCHAETIDYLSERINE DECARBOXYLASE PROENZYME-RELATED"/>
    <property type="match status" value="1"/>
</dbReference>
<dbReference type="EMBL" id="FOYM01000009">
    <property type="protein sequence ID" value="SFR03515.1"/>
    <property type="molecule type" value="Genomic_DNA"/>
</dbReference>
<comment type="cofactor">
    <cofactor evidence="11">
        <name>pyruvate</name>
        <dbReference type="ChEBI" id="CHEBI:15361"/>
    </cofactor>
    <text evidence="11">Binds 1 pyruvoyl group covalently per subunit.</text>
</comment>
<evidence type="ECO:0000313" key="14">
    <source>
        <dbReference type="Proteomes" id="UP000199584"/>
    </source>
</evidence>
<dbReference type="PANTHER" id="PTHR35809">
    <property type="entry name" value="ARCHAETIDYLSERINE DECARBOXYLASE PROENZYME-RELATED"/>
    <property type="match status" value="1"/>
</dbReference>
<dbReference type="Proteomes" id="UP000199584">
    <property type="component" value="Unassembled WGS sequence"/>
</dbReference>
<sequence>MIAKESIPYVLIFSALILVFYVLWPVLTVLPAILLVFILFFFRNPPRQVTPDDTHILSPADGTVQYIEEIDEPGFIKGRAIKISIFLSIFNVHFNRSPVSGEITYTEYRPGKYLPAFKSHASELNERNTLGIENSRLKVLVHQITGFVARRIVFYNRKGDFLHQGQIFGLIKFGSCTEIIVPAGVELRVQTGQKVQAGITVIGVLNND</sequence>
<dbReference type="NCBIfam" id="NF003685">
    <property type="entry name" value="PRK05305.2-5"/>
    <property type="match status" value="1"/>
</dbReference>
<dbReference type="Pfam" id="PF02666">
    <property type="entry name" value="PS_Dcarbxylase"/>
    <property type="match status" value="1"/>
</dbReference>
<evidence type="ECO:0000256" key="11">
    <source>
        <dbReference type="HAMAP-Rule" id="MF_00664"/>
    </source>
</evidence>
<feature type="site" description="Cleavage (non-hydrolytic); by autocatalysis" evidence="11">
    <location>
        <begin position="174"/>
        <end position="175"/>
    </location>
</feature>
<comment type="similarity">
    <text evidence="11">Belongs to the phosphatidylserine decarboxylase family. PSD-A subfamily.</text>
</comment>
<keyword evidence="1 11" id="KW-1003">Cell membrane</keyword>
<dbReference type="UniPathway" id="UPA00558">
    <property type="reaction ID" value="UER00616"/>
</dbReference>
<feature type="chain" id="PRO_5023524017" description="Phosphatidylserine decarboxylase beta chain" evidence="11">
    <location>
        <begin position="1"/>
        <end position="174"/>
    </location>
</feature>
<reference evidence="14" key="1">
    <citation type="submission" date="2016-10" db="EMBL/GenBank/DDBJ databases">
        <authorList>
            <person name="Varghese N."/>
            <person name="Submissions S."/>
        </authorList>
    </citation>
    <scope>NUCLEOTIDE SEQUENCE [LARGE SCALE GENOMIC DNA]</scope>
    <source>
        <strain evidence="14">DSM 3669</strain>
    </source>
</reference>
<keyword evidence="2 11" id="KW-0444">Lipid biosynthesis</keyword>
<organism evidence="13 14">
    <name type="scientific">Desulfoscipio geothermicus DSM 3669</name>
    <dbReference type="NCBI Taxonomy" id="1121426"/>
    <lineage>
        <taxon>Bacteria</taxon>
        <taxon>Bacillati</taxon>
        <taxon>Bacillota</taxon>
        <taxon>Clostridia</taxon>
        <taxon>Eubacteriales</taxon>
        <taxon>Desulfallaceae</taxon>
        <taxon>Desulfoscipio</taxon>
    </lineage>
</organism>
<dbReference type="EC" id="4.1.1.65" evidence="11"/>
<keyword evidence="4 11" id="KW-0443">Lipid metabolism</keyword>
<dbReference type="RefSeq" id="WP_092482745.1">
    <property type="nucleotide sequence ID" value="NZ_FOYM01000009.1"/>
</dbReference>
<dbReference type="InterPro" id="IPR003817">
    <property type="entry name" value="PS_Dcarbxylase"/>
</dbReference>
<dbReference type="GO" id="GO:0006646">
    <property type="term" value="P:phosphatidylethanolamine biosynthetic process"/>
    <property type="evidence" value="ECO:0007669"/>
    <property type="project" value="UniProtKB-UniRule"/>
</dbReference>
<dbReference type="InterPro" id="IPR033175">
    <property type="entry name" value="PSD-A"/>
</dbReference>
<accession>A0A1I6DDI2</accession>
<comment type="subunit">
    <text evidence="11">Heterodimer of a large membrane-associated beta subunit and a small pyruvoyl-containing alpha subunit.</text>
</comment>
<dbReference type="NCBIfam" id="NF003678">
    <property type="entry name" value="PRK05305.1-2"/>
    <property type="match status" value="1"/>
</dbReference>
<gene>
    <name evidence="11" type="primary">psd</name>
    <name evidence="13" type="ORF">SAMN05660706_10943</name>
</gene>
<dbReference type="AlphaFoldDB" id="A0A1I6DDI2"/>
<evidence type="ECO:0000256" key="8">
    <source>
        <dbReference type="ARBA" id="ARBA00023239"/>
    </source>
</evidence>
<feature type="active site" description="Schiff-base intermediate with substrate; via pyruvic acid" evidence="11">
    <location>
        <position position="175"/>
    </location>
</feature>
<evidence type="ECO:0000256" key="3">
    <source>
        <dbReference type="ARBA" id="ARBA00022793"/>
    </source>
</evidence>
<dbReference type="HAMAP" id="MF_00664">
    <property type="entry name" value="PS_decarb_PSD_A"/>
    <property type="match status" value="1"/>
</dbReference>
<comment type="catalytic activity">
    <reaction evidence="11">
        <text>a 1,2-diacyl-sn-glycero-3-phospho-L-serine + H(+) = a 1,2-diacyl-sn-glycero-3-phosphoethanolamine + CO2</text>
        <dbReference type="Rhea" id="RHEA:20828"/>
        <dbReference type="ChEBI" id="CHEBI:15378"/>
        <dbReference type="ChEBI" id="CHEBI:16526"/>
        <dbReference type="ChEBI" id="CHEBI:57262"/>
        <dbReference type="ChEBI" id="CHEBI:64612"/>
        <dbReference type="EC" id="4.1.1.65"/>
    </reaction>
</comment>
<evidence type="ECO:0000256" key="7">
    <source>
        <dbReference type="ARBA" id="ARBA00023209"/>
    </source>
</evidence>
<evidence type="ECO:0000256" key="9">
    <source>
        <dbReference type="ARBA" id="ARBA00023264"/>
    </source>
</evidence>
<proteinExistence type="inferred from homology"/>
<dbReference type="GO" id="GO:0004609">
    <property type="term" value="F:phosphatidylserine decarboxylase activity"/>
    <property type="evidence" value="ECO:0007669"/>
    <property type="project" value="UniProtKB-UniRule"/>
</dbReference>
<keyword evidence="6 11" id="KW-0865">Zymogen</keyword>
<evidence type="ECO:0000256" key="10">
    <source>
        <dbReference type="ARBA" id="ARBA00023317"/>
    </source>
</evidence>
<comment type="function">
    <text evidence="11">Catalyzes the formation of phosphatidylethanolamine (PtdEtn) from phosphatidylserine (PtdSer).</text>
</comment>
<comment type="subcellular location">
    <subcellularLocation>
        <location evidence="11">Cell membrane</location>
        <topology evidence="11">Peripheral membrane protein</topology>
    </subcellularLocation>
</comment>
<keyword evidence="10 11" id="KW-0670">Pyruvate</keyword>
<dbReference type="STRING" id="39060.SAMN05660706_10943"/>
<evidence type="ECO:0000256" key="5">
    <source>
        <dbReference type="ARBA" id="ARBA00023136"/>
    </source>
</evidence>
<feature type="chain" id="PRO_5023524016" description="Phosphatidylserine decarboxylase alpha chain" evidence="11">
    <location>
        <begin position="175"/>
        <end position="208"/>
    </location>
</feature>
<keyword evidence="3 11" id="KW-0210">Decarboxylase</keyword>
<evidence type="ECO:0000256" key="2">
    <source>
        <dbReference type="ARBA" id="ARBA00022516"/>
    </source>
</evidence>
<protein>
    <recommendedName>
        <fullName evidence="11">Phosphatidylserine decarboxylase proenzyme</fullName>
        <ecNumber evidence="11">4.1.1.65</ecNumber>
    </recommendedName>
    <component>
        <recommendedName>
            <fullName evidence="11">Phosphatidylserine decarboxylase alpha chain</fullName>
        </recommendedName>
    </component>
    <component>
        <recommendedName>
            <fullName evidence="11">Phosphatidylserine decarboxylase beta chain</fullName>
        </recommendedName>
    </component>
</protein>
<keyword evidence="12" id="KW-0812">Transmembrane</keyword>
<evidence type="ECO:0000256" key="12">
    <source>
        <dbReference type="SAM" id="Phobius"/>
    </source>
</evidence>
<keyword evidence="5 11" id="KW-0472">Membrane</keyword>
<comment type="PTM">
    <text evidence="11">Is synthesized initially as an inactive proenzyme. Formation of the active enzyme involves a self-maturation process in which the active site pyruvoyl group is generated from an internal serine residue via an autocatalytic post-translational modification. Two non-identical subunits are generated from the proenzyme in this reaction, and the pyruvate is formed at the N-terminus of the alpha chain, which is derived from the carboxyl end of the proenzyme. The post-translation cleavage follows an unusual pathway, termed non-hydrolytic serinolysis, in which the side chain hydroxyl group of the serine supplies its oxygen atom to form the C-terminus of the beta chain, while the remainder of the serine residue undergoes an oxidative deamination to produce ammonia and the pyruvoyl prosthetic group on the alpha chain.</text>
</comment>
<keyword evidence="8 11" id="KW-0456">Lyase</keyword>
<dbReference type="OrthoDB" id="9790893at2"/>
<keyword evidence="7 11" id="KW-0594">Phospholipid biosynthesis</keyword>
<keyword evidence="12" id="KW-1133">Transmembrane helix</keyword>
<name>A0A1I6DDI2_9FIRM</name>
<evidence type="ECO:0000313" key="13">
    <source>
        <dbReference type="EMBL" id="SFR03515.1"/>
    </source>
</evidence>
<evidence type="ECO:0000256" key="4">
    <source>
        <dbReference type="ARBA" id="ARBA00023098"/>
    </source>
</evidence>
<dbReference type="GO" id="GO:0005886">
    <property type="term" value="C:plasma membrane"/>
    <property type="evidence" value="ECO:0007669"/>
    <property type="project" value="UniProtKB-SubCell"/>
</dbReference>
<keyword evidence="9 11" id="KW-1208">Phospholipid metabolism</keyword>
<evidence type="ECO:0000256" key="6">
    <source>
        <dbReference type="ARBA" id="ARBA00023145"/>
    </source>
</evidence>
<evidence type="ECO:0000256" key="1">
    <source>
        <dbReference type="ARBA" id="ARBA00022475"/>
    </source>
</evidence>
<keyword evidence="14" id="KW-1185">Reference proteome</keyword>
<feature type="modified residue" description="Pyruvic acid (Ser); by autocatalysis" evidence="11">
    <location>
        <position position="175"/>
    </location>
</feature>